<dbReference type="UniPathway" id="UPA00124"/>
<accession>A0A7V5J179</accession>
<dbReference type="EC" id="1.1.1.133" evidence="2"/>
<dbReference type="AlphaFoldDB" id="A0A7V5J179"/>
<dbReference type="GO" id="GO:0019305">
    <property type="term" value="P:dTDP-rhamnose biosynthetic process"/>
    <property type="evidence" value="ECO:0007669"/>
    <property type="project" value="UniProtKB-UniPathway"/>
</dbReference>
<feature type="domain" description="RmlD-like substrate binding" evidence="3">
    <location>
        <begin position="1"/>
        <end position="165"/>
    </location>
</feature>
<dbReference type="GO" id="GO:0005829">
    <property type="term" value="C:cytosol"/>
    <property type="evidence" value="ECO:0007669"/>
    <property type="project" value="TreeGrafter"/>
</dbReference>
<comment type="similarity">
    <text evidence="1 2">Belongs to the dTDP-4-dehydrorhamnose reductase family.</text>
</comment>
<protein>
    <recommendedName>
        <fullName evidence="2">dTDP-4-dehydrorhamnose reductase</fullName>
        <ecNumber evidence="2">1.1.1.133</ecNumber>
    </recommendedName>
</protein>
<evidence type="ECO:0000256" key="2">
    <source>
        <dbReference type="RuleBase" id="RU364082"/>
    </source>
</evidence>
<evidence type="ECO:0000259" key="3">
    <source>
        <dbReference type="Pfam" id="PF04321"/>
    </source>
</evidence>
<proteinExistence type="inferred from homology"/>
<evidence type="ECO:0000256" key="1">
    <source>
        <dbReference type="ARBA" id="ARBA00010944"/>
    </source>
</evidence>
<evidence type="ECO:0000313" key="4">
    <source>
        <dbReference type="EMBL" id="HHH14294.1"/>
    </source>
</evidence>
<dbReference type="InterPro" id="IPR029903">
    <property type="entry name" value="RmlD-like-bd"/>
</dbReference>
<gene>
    <name evidence="4" type="ORF">ENJ78_01140</name>
</gene>
<dbReference type="Pfam" id="PF04321">
    <property type="entry name" value="RmlD_sub_bind"/>
    <property type="match status" value="1"/>
</dbReference>
<feature type="non-terminal residue" evidence="4">
    <location>
        <position position="170"/>
    </location>
</feature>
<organism evidence="4">
    <name type="scientific">candidate division WWE3 bacterium</name>
    <dbReference type="NCBI Taxonomy" id="2053526"/>
    <lineage>
        <taxon>Bacteria</taxon>
        <taxon>Katanobacteria</taxon>
    </lineage>
</organism>
<keyword evidence="2" id="KW-0560">Oxidoreductase</keyword>
<dbReference type="PANTHER" id="PTHR10491">
    <property type="entry name" value="DTDP-4-DEHYDRORHAMNOSE REDUCTASE"/>
    <property type="match status" value="1"/>
</dbReference>
<comment type="pathway">
    <text evidence="2">Carbohydrate biosynthesis; dTDP-L-rhamnose biosynthesis.</text>
</comment>
<comment type="function">
    <text evidence="2">Catalyzes the reduction of dTDP-6-deoxy-L-lyxo-4-hexulose to yield dTDP-L-rhamnose.</text>
</comment>
<sequence>MKVLIIGGSGLVGSKVLDLLNSEGTNLVLSPSSKELNILNKELVNQYFEENNDSFDVVINFAAYTDVAKAEEQRGDKQGLAWALNVGGLENILKASKKYNKHLIHISTGFVFPGTPDFPGPYSEDAPLLKESEYKKLGWYAITKLEAEKLIKKEAYPKVSVIRIPYPVRA</sequence>
<name>A0A7V5J179_UNCKA</name>
<dbReference type="PANTHER" id="PTHR10491:SF4">
    <property type="entry name" value="METHIONINE ADENOSYLTRANSFERASE 2 SUBUNIT BETA"/>
    <property type="match status" value="1"/>
</dbReference>
<dbReference type="Gene3D" id="3.40.50.720">
    <property type="entry name" value="NAD(P)-binding Rossmann-like Domain"/>
    <property type="match status" value="1"/>
</dbReference>
<dbReference type="EMBL" id="DRNS01000084">
    <property type="protein sequence ID" value="HHH14294.1"/>
    <property type="molecule type" value="Genomic_DNA"/>
</dbReference>
<dbReference type="SUPFAM" id="SSF51735">
    <property type="entry name" value="NAD(P)-binding Rossmann-fold domains"/>
    <property type="match status" value="1"/>
</dbReference>
<dbReference type="InterPro" id="IPR036291">
    <property type="entry name" value="NAD(P)-bd_dom_sf"/>
</dbReference>
<dbReference type="InterPro" id="IPR005913">
    <property type="entry name" value="dTDP_dehydrorham_reduct"/>
</dbReference>
<comment type="caution">
    <text evidence="4">The sequence shown here is derived from an EMBL/GenBank/DDBJ whole genome shotgun (WGS) entry which is preliminary data.</text>
</comment>
<keyword evidence="2" id="KW-0521">NADP</keyword>
<reference evidence="4" key="1">
    <citation type="journal article" date="2020" name="mSystems">
        <title>Genome- and Community-Level Interaction Insights into Carbon Utilization and Element Cycling Functions of Hydrothermarchaeota in Hydrothermal Sediment.</title>
        <authorList>
            <person name="Zhou Z."/>
            <person name="Liu Y."/>
            <person name="Xu W."/>
            <person name="Pan J."/>
            <person name="Luo Z.H."/>
            <person name="Li M."/>
        </authorList>
    </citation>
    <scope>NUCLEOTIDE SEQUENCE [LARGE SCALE GENOMIC DNA]</scope>
    <source>
        <strain evidence="4">HyVt-517</strain>
    </source>
</reference>
<dbReference type="GO" id="GO:0008831">
    <property type="term" value="F:dTDP-4-dehydrorhamnose reductase activity"/>
    <property type="evidence" value="ECO:0007669"/>
    <property type="project" value="UniProtKB-EC"/>
</dbReference>
<dbReference type="Proteomes" id="UP000886106">
    <property type="component" value="Unassembled WGS sequence"/>
</dbReference>